<evidence type="ECO:0000313" key="1">
    <source>
        <dbReference type="EMBL" id="CAB4182005.1"/>
    </source>
</evidence>
<gene>
    <name evidence="1" type="ORF">UFOVP1071_112</name>
</gene>
<proteinExistence type="predicted"/>
<organism evidence="1">
    <name type="scientific">uncultured Caudovirales phage</name>
    <dbReference type="NCBI Taxonomy" id="2100421"/>
    <lineage>
        <taxon>Viruses</taxon>
        <taxon>Duplodnaviria</taxon>
        <taxon>Heunggongvirae</taxon>
        <taxon>Uroviricota</taxon>
        <taxon>Caudoviricetes</taxon>
        <taxon>Peduoviridae</taxon>
        <taxon>Maltschvirus</taxon>
        <taxon>Maltschvirus maltsch</taxon>
    </lineage>
</organism>
<dbReference type="EMBL" id="LR797022">
    <property type="protein sequence ID" value="CAB4182005.1"/>
    <property type="molecule type" value="Genomic_DNA"/>
</dbReference>
<accession>A0A6J5QMD4</accession>
<reference evidence="1" key="1">
    <citation type="submission" date="2020-05" db="EMBL/GenBank/DDBJ databases">
        <authorList>
            <person name="Chiriac C."/>
            <person name="Salcher M."/>
            <person name="Ghai R."/>
            <person name="Kavagutti S V."/>
        </authorList>
    </citation>
    <scope>NUCLEOTIDE SEQUENCE</scope>
</reference>
<name>A0A6J5QMD4_9CAUD</name>
<protein>
    <submittedName>
        <fullName evidence="1">Uncharacterized protein</fullName>
    </submittedName>
</protein>
<sequence length="61" mass="7098">MKYKIVEAKGMWNVVEQSTDHVIVSFKDKDKDQAKKIMRNLNFGAVFDGWTPAFFLKSFVL</sequence>